<organism evidence="9">
    <name type="scientific">Eutreptiella gymnastica</name>
    <dbReference type="NCBI Taxonomy" id="73025"/>
    <lineage>
        <taxon>Eukaryota</taxon>
        <taxon>Discoba</taxon>
        <taxon>Euglenozoa</taxon>
        <taxon>Euglenida</taxon>
        <taxon>Spirocuta</taxon>
        <taxon>Euglenophyceae</taxon>
        <taxon>Eutreptiales</taxon>
        <taxon>Eutreptiaceae</taxon>
        <taxon>Eutreptiella</taxon>
    </lineage>
</organism>
<dbReference type="CDD" id="cd01425">
    <property type="entry name" value="RPS2"/>
    <property type="match status" value="1"/>
</dbReference>
<evidence type="ECO:0000256" key="1">
    <source>
        <dbReference type="ARBA" id="ARBA00004496"/>
    </source>
</evidence>
<evidence type="ECO:0000256" key="5">
    <source>
        <dbReference type="ARBA" id="ARBA00023274"/>
    </source>
</evidence>
<evidence type="ECO:0000313" key="9">
    <source>
        <dbReference type="EMBL" id="CAD9035280.1"/>
    </source>
</evidence>
<evidence type="ECO:0000256" key="6">
    <source>
        <dbReference type="HAMAP-Rule" id="MF_03015"/>
    </source>
</evidence>
<dbReference type="InterPro" id="IPR005707">
    <property type="entry name" value="Ribosomal_uS2_euk/arc"/>
</dbReference>
<dbReference type="HAMAP" id="MF_03015">
    <property type="entry name" value="Ribosomal_S2_euk"/>
    <property type="match status" value="1"/>
</dbReference>
<evidence type="ECO:0000256" key="4">
    <source>
        <dbReference type="ARBA" id="ARBA00022980"/>
    </source>
</evidence>
<dbReference type="AlphaFoldDB" id="A0A7S1J831"/>
<comment type="subunit">
    <text evidence="6">Component of the small ribosomal subunit. Mature ribosomes consist of a small (40S) and a large (60S) subunit. The 40S subunit contains about 33 different proteins and 1 molecule of RNA (18S). The 60S subunit contains about 49 different proteins and 3 molecules of RNA (25S, 5.8S and 5S). Interacts with ribosomal protein S21.</text>
</comment>
<reference evidence="9" key="1">
    <citation type="submission" date="2021-01" db="EMBL/GenBank/DDBJ databases">
        <authorList>
            <person name="Corre E."/>
            <person name="Pelletier E."/>
            <person name="Niang G."/>
            <person name="Scheremetjew M."/>
            <person name="Finn R."/>
            <person name="Kale V."/>
            <person name="Holt S."/>
            <person name="Cochrane G."/>
            <person name="Meng A."/>
            <person name="Brown T."/>
            <person name="Cohen L."/>
        </authorList>
    </citation>
    <scope>NUCLEOTIDE SEQUENCE</scope>
    <source>
        <strain evidence="9">NIES-381</strain>
    </source>
</reference>
<dbReference type="Pfam" id="PF00318">
    <property type="entry name" value="Ribosomal_S2"/>
    <property type="match status" value="1"/>
</dbReference>
<evidence type="ECO:0000256" key="8">
    <source>
        <dbReference type="SAM" id="MobiDB-lite"/>
    </source>
</evidence>
<dbReference type="GO" id="GO:0006412">
    <property type="term" value="P:translation"/>
    <property type="evidence" value="ECO:0007669"/>
    <property type="project" value="UniProtKB-UniRule"/>
</dbReference>
<dbReference type="Gene3D" id="3.40.50.10490">
    <property type="entry name" value="Glucose-6-phosphate isomerase like protein, domain 1"/>
    <property type="match status" value="1"/>
</dbReference>
<accession>A0A7S1J831</accession>
<feature type="region of interest" description="Disordered" evidence="8">
    <location>
        <begin position="243"/>
        <end position="267"/>
    </location>
</feature>
<dbReference type="InterPro" id="IPR018130">
    <property type="entry name" value="Ribosomal_uS2_CS"/>
</dbReference>
<keyword evidence="3 6" id="KW-0963">Cytoplasm</keyword>
<dbReference type="GO" id="GO:0003735">
    <property type="term" value="F:structural constituent of ribosome"/>
    <property type="evidence" value="ECO:0007669"/>
    <property type="project" value="UniProtKB-UniRule"/>
</dbReference>
<comment type="function">
    <text evidence="6">Required for the assembly and/or stability of the 40S ribosomal subunit. Required for the processing of the 20S rRNA-precursor to mature 18S rRNA in a late step of the maturation of 40S ribosomal subunits.</text>
</comment>
<dbReference type="InterPro" id="IPR023591">
    <property type="entry name" value="Ribosomal_uS2_flav_dom_sf"/>
</dbReference>
<gene>
    <name evidence="9" type="ORF">EGYM00392_LOCUS46434</name>
</gene>
<comment type="subcellular location">
    <subcellularLocation>
        <location evidence="1 6">Cytoplasm</location>
    </subcellularLocation>
</comment>
<dbReference type="GO" id="GO:0022627">
    <property type="term" value="C:cytosolic small ribosomal subunit"/>
    <property type="evidence" value="ECO:0007669"/>
    <property type="project" value="UniProtKB-UniRule"/>
</dbReference>
<dbReference type="PANTHER" id="PTHR11489">
    <property type="entry name" value="40S RIBOSOMAL PROTEIN SA"/>
    <property type="match status" value="1"/>
</dbReference>
<protein>
    <recommendedName>
        <fullName evidence="6">Small ribosomal subunit protein uS2</fullName>
    </recommendedName>
</protein>
<dbReference type="NCBIfam" id="TIGR01012">
    <property type="entry name" value="uS2_euk_arch"/>
    <property type="match status" value="1"/>
</dbReference>
<comment type="similarity">
    <text evidence="2 6 7">Belongs to the universal ribosomal protein uS2 family.</text>
</comment>
<keyword evidence="4 6" id="KW-0689">Ribosomal protein</keyword>
<evidence type="ECO:0000256" key="7">
    <source>
        <dbReference type="RuleBase" id="RU003631"/>
    </source>
</evidence>
<evidence type="ECO:0000256" key="3">
    <source>
        <dbReference type="ARBA" id="ARBA00022490"/>
    </source>
</evidence>
<dbReference type="InterPro" id="IPR001865">
    <property type="entry name" value="Ribosomal_uS2"/>
</dbReference>
<dbReference type="SUPFAM" id="SSF52313">
    <property type="entry name" value="Ribosomal protein S2"/>
    <property type="match status" value="1"/>
</dbReference>
<dbReference type="EMBL" id="HBGA01125680">
    <property type="protein sequence ID" value="CAD9035280.1"/>
    <property type="molecule type" value="Transcribed_RNA"/>
</dbReference>
<evidence type="ECO:0000256" key="2">
    <source>
        <dbReference type="ARBA" id="ARBA00006242"/>
    </source>
</evidence>
<dbReference type="GO" id="GO:0000028">
    <property type="term" value="P:ribosomal small subunit assembly"/>
    <property type="evidence" value="ECO:0007669"/>
    <property type="project" value="UniProtKB-UniRule"/>
</dbReference>
<keyword evidence="5 6" id="KW-0687">Ribonucleoprotein</keyword>
<sequence>MSKGRPVLDPTEDDVRKLLACKVHLGTKNIVQPMERYCFARRKDGIHVFDLHMTWQKLILAARVIVAIENPADVCAVSARPYGQRAILKFAQYTGAQYVASRFTPGTFTNQIQDSFMQPRILLITDPRTDHQAITESSYVNIPVVAFCDTDSPVNYVDLAIPCNNRGQKAIGMMYWMLTREILRMRGTIVRSVPWEIKVDLFFYRDPEDVLKKEEEAAQQAFLPPAQDFAAYDKASFEKTIEAGAGGSWGDDTNTWDAVGTTQWGAE</sequence>
<name>A0A7S1J831_9EUGL</name>
<dbReference type="FunFam" id="3.40.50.10490:FF:000012">
    <property type="entry name" value="40S ribosomal protein SA"/>
    <property type="match status" value="1"/>
</dbReference>
<dbReference type="InterPro" id="IPR027498">
    <property type="entry name" value="Ribosomal_uS2_euk"/>
</dbReference>
<dbReference type="PROSITE" id="PS00962">
    <property type="entry name" value="RIBOSOMAL_S2_1"/>
    <property type="match status" value="1"/>
</dbReference>
<proteinExistence type="inferred from homology"/>
<dbReference type="PROSITE" id="PS00963">
    <property type="entry name" value="RIBOSOMAL_S2_2"/>
    <property type="match status" value="1"/>
</dbReference>
<dbReference type="PRINTS" id="PR00395">
    <property type="entry name" value="RIBOSOMALS2"/>
</dbReference>
<feature type="compositionally biased region" description="Polar residues" evidence="8">
    <location>
        <begin position="251"/>
        <end position="267"/>
    </location>
</feature>